<dbReference type="Gene3D" id="3.90.226.10">
    <property type="entry name" value="2-enoyl-CoA Hydratase, Chain A, domain 1"/>
    <property type="match status" value="1"/>
</dbReference>
<dbReference type="NCBIfam" id="NF006699">
    <property type="entry name" value="PRK09245.1"/>
    <property type="match status" value="1"/>
</dbReference>
<reference evidence="2 3" key="1">
    <citation type="submission" date="2020-08" db="EMBL/GenBank/DDBJ databases">
        <title>Genomic Encyclopedia of Type Strains, Phase IV (KMG-IV): sequencing the most valuable type-strain genomes for metagenomic binning, comparative biology and taxonomic classification.</title>
        <authorList>
            <person name="Goeker M."/>
        </authorList>
    </citation>
    <scope>NUCLEOTIDE SEQUENCE [LARGE SCALE GENOMIC DNA]</scope>
    <source>
        <strain evidence="2 3">DSM 27568</strain>
    </source>
</reference>
<dbReference type="EMBL" id="JACIDY010000004">
    <property type="protein sequence ID" value="MBB3940424.1"/>
    <property type="molecule type" value="Genomic_DNA"/>
</dbReference>
<dbReference type="InterPro" id="IPR029045">
    <property type="entry name" value="ClpP/crotonase-like_dom_sf"/>
</dbReference>
<dbReference type="InterPro" id="IPR014748">
    <property type="entry name" value="Enoyl-CoA_hydra_C"/>
</dbReference>
<dbReference type="Proteomes" id="UP000561459">
    <property type="component" value="Unassembled WGS sequence"/>
</dbReference>
<comment type="similarity">
    <text evidence="1">Belongs to the enoyl-CoA hydratase/isomerase family.</text>
</comment>
<evidence type="ECO:0000256" key="1">
    <source>
        <dbReference type="ARBA" id="ARBA00005254"/>
    </source>
</evidence>
<organism evidence="2 3">
    <name type="scientific">Novosphingobium fluoreni</name>
    <dbReference type="NCBI Taxonomy" id="1391222"/>
    <lineage>
        <taxon>Bacteria</taxon>
        <taxon>Pseudomonadati</taxon>
        <taxon>Pseudomonadota</taxon>
        <taxon>Alphaproteobacteria</taxon>
        <taxon>Sphingomonadales</taxon>
        <taxon>Sphingomonadaceae</taxon>
        <taxon>Novosphingobium</taxon>
    </lineage>
</organism>
<proteinExistence type="inferred from homology"/>
<dbReference type="PANTHER" id="PTHR43459">
    <property type="entry name" value="ENOYL-COA HYDRATASE"/>
    <property type="match status" value="1"/>
</dbReference>
<name>A0A7W6FYF8_9SPHN</name>
<dbReference type="InterPro" id="IPR001753">
    <property type="entry name" value="Enoyl-CoA_hydra/iso"/>
</dbReference>
<dbReference type="RefSeq" id="WP_183617034.1">
    <property type="nucleotide sequence ID" value="NZ_JACIDY010000004.1"/>
</dbReference>
<dbReference type="AlphaFoldDB" id="A0A7W6FYF8"/>
<evidence type="ECO:0000313" key="2">
    <source>
        <dbReference type="EMBL" id="MBB3940424.1"/>
    </source>
</evidence>
<dbReference type="SUPFAM" id="SSF52096">
    <property type="entry name" value="ClpP/crotonase"/>
    <property type="match status" value="1"/>
</dbReference>
<accession>A0A7W6FYF8</accession>
<protein>
    <submittedName>
        <fullName evidence="2">Enoyl-CoA hydratase/carnithine racemase</fullName>
    </submittedName>
</protein>
<dbReference type="Gene3D" id="1.10.12.10">
    <property type="entry name" value="Lyase 2-enoyl-coa Hydratase, Chain A, domain 2"/>
    <property type="match status" value="1"/>
</dbReference>
<evidence type="ECO:0000313" key="3">
    <source>
        <dbReference type="Proteomes" id="UP000561459"/>
    </source>
</evidence>
<dbReference type="Pfam" id="PF00378">
    <property type="entry name" value="ECH_1"/>
    <property type="match status" value="1"/>
</dbReference>
<dbReference type="CDD" id="cd06558">
    <property type="entry name" value="crotonase-like"/>
    <property type="match status" value="1"/>
</dbReference>
<sequence length="267" mass="28355">MGDYVRLDKRDNIAILTLNRPDKLNAIGEPQDCADLIEAVRAISDDRDISAAILTGEGRAFSAGGNLRGMKDRNGIGPLEHPASTRTNYRNGIQGIPRAFRSLEVPIIAAINGHAIGVGCDIACLCDIRIAAENAKFAASFIKMGLVPGDGGAWLLQRVIGYSRAAEMLLTGDAITAAEALAIGLVSRVVPAETLLDEALALAGRIVVNPARSLRMAKRLMLTAQTSDLDTILEMSAAMQAIAHETVDHAEAVDAFLEKRSPVFTGK</sequence>
<gene>
    <name evidence="2" type="ORF">GGR39_002081</name>
</gene>
<dbReference type="PANTHER" id="PTHR43459:SF1">
    <property type="entry name" value="EG:BACN32G11.4 PROTEIN"/>
    <property type="match status" value="1"/>
</dbReference>
<keyword evidence="3" id="KW-1185">Reference proteome</keyword>
<comment type="caution">
    <text evidence="2">The sequence shown here is derived from an EMBL/GenBank/DDBJ whole genome shotgun (WGS) entry which is preliminary data.</text>
</comment>
<dbReference type="GO" id="GO:0003824">
    <property type="term" value="F:catalytic activity"/>
    <property type="evidence" value="ECO:0007669"/>
    <property type="project" value="UniProtKB-ARBA"/>
</dbReference>